<sequence length="186" mass="20397">MGADCELPLADRRCGLPATARCTDCGRDCCASHQAYRRDEDDGRVTGYYRDLCEPCLGARLAAWRALLARLGELLDALGAAGMPGSVKRVAFETERRWFRERTLLREREPAVPVGRLWWLCDGEEGARTRRLLATGITASGRWVLMNAAELRDAAGAEPAPGQEAAVVAALERRVREHHAPLAPAC</sequence>
<evidence type="ECO:0000313" key="1">
    <source>
        <dbReference type="EMBL" id="MFC5905687.1"/>
    </source>
</evidence>
<dbReference type="RefSeq" id="WP_380578370.1">
    <property type="nucleotide sequence ID" value="NZ_JBHSQJ010000002.1"/>
</dbReference>
<comment type="caution">
    <text evidence="1">The sequence shown here is derived from an EMBL/GenBank/DDBJ whole genome shotgun (WGS) entry which is preliminary data.</text>
</comment>
<accession>A0ABW1FWE1</accession>
<dbReference type="Proteomes" id="UP001596174">
    <property type="component" value="Unassembled WGS sequence"/>
</dbReference>
<evidence type="ECO:0000313" key="2">
    <source>
        <dbReference type="Proteomes" id="UP001596174"/>
    </source>
</evidence>
<name>A0ABW1FWE1_9ACTN</name>
<protein>
    <submittedName>
        <fullName evidence="1">Uncharacterized protein</fullName>
    </submittedName>
</protein>
<dbReference type="EMBL" id="JBHSQJ010000002">
    <property type="protein sequence ID" value="MFC5905687.1"/>
    <property type="molecule type" value="Genomic_DNA"/>
</dbReference>
<reference evidence="2" key="1">
    <citation type="journal article" date="2019" name="Int. J. Syst. Evol. Microbiol.">
        <title>The Global Catalogue of Microorganisms (GCM) 10K type strain sequencing project: providing services to taxonomists for standard genome sequencing and annotation.</title>
        <authorList>
            <consortium name="The Broad Institute Genomics Platform"/>
            <consortium name="The Broad Institute Genome Sequencing Center for Infectious Disease"/>
            <person name="Wu L."/>
            <person name="Ma J."/>
        </authorList>
    </citation>
    <scope>NUCLEOTIDE SEQUENCE [LARGE SCALE GENOMIC DNA]</scope>
    <source>
        <strain evidence="2">JCM 4816</strain>
    </source>
</reference>
<organism evidence="1 2">
    <name type="scientific">Streptacidiphilus monticola</name>
    <dbReference type="NCBI Taxonomy" id="2161674"/>
    <lineage>
        <taxon>Bacteria</taxon>
        <taxon>Bacillati</taxon>
        <taxon>Actinomycetota</taxon>
        <taxon>Actinomycetes</taxon>
        <taxon>Kitasatosporales</taxon>
        <taxon>Streptomycetaceae</taxon>
        <taxon>Streptacidiphilus</taxon>
    </lineage>
</organism>
<proteinExistence type="predicted"/>
<keyword evidence="2" id="KW-1185">Reference proteome</keyword>
<gene>
    <name evidence="1" type="ORF">ACFP3V_00410</name>
</gene>